<sequence>MGFGTHRFFWKASWKLDTIHKVQVFTWRVGHEILPTNFKIASIQRGFGQGCPRCEVEYETLIHAFKDFPMSRAIFSIGGWNDSTISKDYKCCVDCLEDMMRVLHKKSYDRPYDYIMNEPLLSPNLAVKKWEKPPQGFVKINFDASVCDNRVGYGAIAKDDDDFVLGGGEGFIEKSMSVEEVKCHAFEAIIKMACLLNISGDGHFETDNACLVNKLKNHAYHTIV</sequence>
<evidence type="ECO:0000313" key="3">
    <source>
        <dbReference type="Proteomes" id="UP000593575"/>
    </source>
</evidence>
<feature type="domain" description="Reverse transcriptase zinc-binding" evidence="1">
    <location>
        <begin position="7"/>
        <end position="73"/>
    </location>
</feature>
<dbReference type="EMBL" id="JABFAE010000011">
    <property type="protein sequence ID" value="MBA0841133.1"/>
    <property type="molecule type" value="Genomic_DNA"/>
</dbReference>
<evidence type="ECO:0000313" key="2">
    <source>
        <dbReference type="EMBL" id="MBA0841133.1"/>
    </source>
</evidence>
<dbReference type="AlphaFoldDB" id="A0A7J9K400"/>
<name>A0A7J9K400_9ROSI</name>
<dbReference type="InterPro" id="IPR026960">
    <property type="entry name" value="RVT-Znf"/>
</dbReference>
<dbReference type="PANTHER" id="PTHR47074">
    <property type="entry name" value="BNAC02G40300D PROTEIN"/>
    <property type="match status" value="1"/>
</dbReference>
<reference evidence="2 3" key="1">
    <citation type="journal article" date="2019" name="Genome Biol. Evol.">
        <title>Insights into the evolution of the New World diploid cottons (Gossypium, subgenus Houzingenia) based on genome sequencing.</title>
        <authorList>
            <person name="Grover C.E."/>
            <person name="Arick M.A. 2nd"/>
            <person name="Thrash A."/>
            <person name="Conover J.L."/>
            <person name="Sanders W.S."/>
            <person name="Peterson D.G."/>
            <person name="Frelichowski J.E."/>
            <person name="Scheffler J.A."/>
            <person name="Scheffler B.E."/>
            <person name="Wendel J.F."/>
        </authorList>
    </citation>
    <scope>NUCLEOTIDE SEQUENCE [LARGE SCALE GENOMIC DNA]</scope>
    <source>
        <strain evidence="2">6</strain>
        <tissue evidence="2">Leaf</tissue>
    </source>
</reference>
<protein>
    <recommendedName>
        <fullName evidence="1">Reverse transcriptase zinc-binding domain-containing protein</fullName>
    </recommendedName>
</protein>
<dbReference type="Proteomes" id="UP000593575">
    <property type="component" value="Unassembled WGS sequence"/>
</dbReference>
<comment type="caution">
    <text evidence="2">The sequence shown here is derived from an EMBL/GenBank/DDBJ whole genome shotgun (WGS) entry which is preliminary data.</text>
</comment>
<keyword evidence="3" id="KW-1185">Reference proteome</keyword>
<gene>
    <name evidence="2" type="ORF">Goarm_003643</name>
</gene>
<evidence type="ECO:0000259" key="1">
    <source>
        <dbReference type="Pfam" id="PF13966"/>
    </source>
</evidence>
<dbReference type="PANTHER" id="PTHR47074:SF48">
    <property type="entry name" value="POLYNUCLEOTIDYL TRANSFERASE, RIBONUCLEASE H-LIKE SUPERFAMILY PROTEIN"/>
    <property type="match status" value="1"/>
</dbReference>
<organism evidence="2 3">
    <name type="scientific">Gossypium armourianum</name>
    <dbReference type="NCBI Taxonomy" id="34283"/>
    <lineage>
        <taxon>Eukaryota</taxon>
        <taxon>Viridiplantae</taxon>
        <taxon>Streptophyta</taxon>
        <taxon>Embryophyta</taxon>
        <taxon>Tracheophyta</taxon>
        <taxon>Spermatophyta</taxon>
        <taxon>Magnoliopsida</taxon>
        <taxon>eudicotyledons</taxon>
        <taxon>Gunneridae</taxon>
        <taxon>Pentapetalae</taxon>
        <taxon>rosids</taxon>
        <taxon>malvids</taxon>
        <taxon>Malvales</taxon>
        <taxon>Malvaceae</taxon>
        <taxon>Malvoideae</taxon>
        <taxon>Gossypium</taxon>
    </lineage>
</organism>
<proteinExistence type="predicted"/>
<accession>A0A7J9K400</accession>
<dbReference type="Pfam" id="PF13966">
    <property type="entry name" value="zf-RVT"/>
    <property type="match status" value="1"/>
</dbReference>
<dbReference type="InterPro" id="IPR052929">
    <property type="entry name" value="RNase_H-like_EbsB-rel"/>
</dbReference>